<organism>
    <name type="scientific">Branchiostoma floridae</name>
    <name type="common">Florida lancelet</name>
    <name type="synonym">Amphioxus</name>
    <dbReference type="NCBI Taxonomy" id="7739"/>
    <lineage>
        <taxon>Eukaryota</taxon>
        <taxon>Metazoa</taxon>
        <taxon>Chordata</taxon>
        <taxon>Cephalochordata</taxon>
        <taxon>Leptocardii</taxon>
        <taxon>Amphioxiformes</taxon>
        <taxon>Branchiostomatidae</taxon>
        <taxon>Branchiostoma</taxon>
    </lineage>
</organism>
<accession>C3Z8B8</accession>
<sequence>EILMLKHLRHENIMPISGYVLAIPPVHYITEFMHYGNLRQYLCNNRRSMWPAQHLLGIASDILQALIFLESRSIVHRNIRARKVLLGQSGNRMAIKLTGFELAREVEQNSSFYHFDMYRELPLRWLAVESLAYCRYSVKSDIWMYAVLLYEIFTMGCVPWQEFAARPFDEVLLFLEGSHFLPKPPNCPDWMYTVMKKCWAYQLLERPAIQDVIEVLNHRYTPIFY</sequence>
<dbReference type="PANTHER" id="PTHR24416:SF617">
    <property type="entry name" value="RET ONCOGENE, ISOFORM A"/>
    <property type="match status" value="1"/>
</dbReference>
<dbReference type="GO" id="GO:0004672">
    <property type="term" value="F:protein kinase activity"/>
    <property type="evidence" value="ECO:0007669"/>
    <property type="project" value="InterPro"/>
</dbReference>
<keyword evidence="1" id="KW-0547">Nucleotide-binding</keyword>
<gene>
    <name evidence="3" type="ORF">BRAFLDRAFT_241219</name>
</gene>
<dbReference type="InterPro" id="IPR000719">
    <property type="entry name" value="Prot_kinase_dom"/>
</dbReference>
<dbReference type="SUPFAM" id="SSF56112">
    <property type="entry name" value="Protein kinase-like (PK-like)"/>
    <property type="match status" value="1"/>
</dbReference>
<dbReference type="PANTHER" id="PTHR24416">
    <property type="entry name" value="TYROSINE-PROTEIN KINASE RECEPTOR"/>
    <property type="match status" value="1"/>
</dbReference>
<evidence type="ECO:0000313" key="3">
    <source>
        <dbReference type="EMBL" id="EEN51242.1"/>
    </source>
</evidence>
<dbReference type="InParanoid" id="C3Z8B8"/>
<dbReference type="EMBL" id="GG666593">
    <property type="protein sequence ID" value="EEN51242.1"/>
    <property type="molecule type" value="Genomic_DNA"/>
</dbReference>
<protein>
    <recommendedName>
        <fullName evidence="2">Protein kinase domain-containing protein</fullName>
    </recommendedName>
</protein>
<dbReference type="PIRSF" id="PIRSF000654">
    <property type="entry name" value="Integrin-linked_kinase"/>
    <property type="match status" value="1"/>
</dbReference>
<dbReference type="AlphaFoldDB" id="C3Z8B8"/>
<dbReference type="InterPro" id="IPR011009">
    <property type="entry name" value="Kinase-like_dom_sf"/>
</dbReference>
<proteinExistence type="predicted"/>
<feature type="non-terminal residue" evidence="3">
    <location>
        <position position="1"/>
    </location>
</feature>
<dbReference type="eggNOG" id="KOG4278">
    <property type="taxonomic scope" value="Eukaryota"/>
</dbReference>
<name>C3Z8B8_BRAFL</name>
<feature type="domain" description="Protein kinase" evidence="2">
    <location>
        <begin position="1"/>
        <end position="221"/>
    </location>
</feature>
<dbReference type="Gene3D" id="1.10.510.10">
    <property type="entry name" value="Transferase(Phosphotransferase) domain 1"/>
    <property type="match status" value="1"/>
</dbReference>
<dbReference type="GO" id="GO:0005524">
    <property type="term" value="F:ATP binding"/>
    <property type="evidence" value="ECO:0007669"/>
    <property type="project" value="UniProtKB-KW"/>
</dbReference>
<dbReference type="STRING" id="7739.C3Z8B8"/>
<evidence type="ECO:0000259" key="2">
    <source>
        <dbReference type="PROSITE" id="PS50011"/>
    </source>
</evidence>
<dbReference type="InterPro" id="IPR050122">
    <property type="entry name" value="RTK"/>
</dbReference>
<dbReference type="Pfam" id="PF07714">
    <property type="entry name" value="PK_Tyr_Ser-Thr"/>
    <property type="match status" value="1"/>
</dbReference>
<dbReference type="PROSITE" id="PS50011">
    <property type="entry name" value="PROTEIN_KINASE_DOM"/>
    <property type="match status" value="1"/>
</dbReference>
<evidence type="ECO:0000256" key="1">
    <source>
        <dbReference type="ARBA" id="ARBA00022840"/>
    </source>
</evidence>
<keyword evidence="1" id="KW-0067">ATP-binding</keyword>
<reference evidence="3" key="1">
    <citation type="journal article" date="2008" name="Nature">
        <title>The amphioxus genome and the evolution of the chordate karyotype.</title>
        <authorList>
            <consortium name="US DOE Joint Genome Institute (JGI-PGF)"/>
            <person name="Putnam N.H."/>
            <person name="Butts T."/>
            <person name="Ferrier D.E.K."/>
            <person name="Furlong R.F."/>
            <person name="Hellsten U."/>
            <person name="Kawashima T."/>
            <person name="Robinson-Rechavi M."/>
            <person name="Shoguchi E."/>
            <person name="Terry A."/>
            <person name="Yu J.-K."/>
            <person name="Benito-Gutierrez E.L."/>
            <person name="Dubchak I."/>
            <person name="Garcia-Fernandez J."/>
            <person name="Gibson-Brown J.J."/>
            <person name="Grigoriev I.V."/>
            <person name="Horton A.C."/>
            <person name="de Jong P.J."/>
            <person name="Jurka J."/>
            <person name="Kapitonov V.V."/>
            <person name="Kohara Y."/>
            <person name="Kuroki Y."/>
            <person name="Lindquist E."/>
            <person name="Lucas S."/>
            <person name="Osoegawa K."/>
            <person name="Pennacchio L.A."/>
            <person name="Salamov A.A."/>
            <person name="Satou Y."/>
            <person name="Sauka-Spengler T."/>
            <person name="Schmutz J."/>
            <person name="Shin-I T."/>
            <person name="Toyoda A."/>
            <person name="Bronner-Fraser M."/>
            <person name="Fujiyama A."/>
            <person name="Holland L.Z."/>
            <person name="Holland P.W.H."/>
            <person name="Satoh N."/>
            <person name="Rokhsar D.S."/>
        </authorList>
    </citation>
    <scope>NUCLEOTIDE SEQUENCE [LARGE SCALE GENOMIC DNA]</scope>
    <source>
        <strain evidence="3">S238N-H82</strain>
        <tissue evidence="3">Testes</tissue>
    </source>
</reference>
<dbReference type="InterPro" id="IPR001245">
    <property type="entry name" value="Ser-Thr/Tyr_kinase_cat_dom"/>
</dbReference>
<dbReference type="PRINTS" id="PR00109">
    <property type="entry name" value="TYRKINASE"/>
</dbReference>
<dbReference type="FunFam" id="1.10.510.10:FF:001634">
    <property type="entry name" value="Uncharacterized protein"/>
    <property type="match status" value="1"/>
</dbReference>